<dbReference type="EMBL" id="JAPEVI010000001">
    <property type="protein sequence ID" value="MCX2720894.1"/>
    <property type="molecule type" value="Genomic_DNA"/>
</dbReference>
<comment type="similarity">
    <text evidence="1">Belongs to the metallo-dependent hydrolases superfamily. ATZ/TRZ family.</text>
</comment>
<comment type="caution">
    <text evidence="4">The sequence shown here is derived from an EMBL/GenBank/DDBJ whole genome shotgun (WGS) entry which is preliminary data.</text>
</comment>
<evidence type="ECO:0000313" key="4">
    <source>
        <dbReference type="EMBL" id="MCX2720894.1"/>
    </source>
</evidence>
<sequence length="369" mass="40316">MEGSFDPETVYVSAKWMFLEALRGGFTGIVNFAIQNEAKTEALHRAATDVGIRLVSSTGAALPVDGRELPGACDIAKAIDSSLTRVEAHIAACKDQPLITPSLCIPAVQGAPGELIRALSDYSAEKGVLFQIHTNEHHVEVHWSVCTYGKRPLEYFAENGAVGPHTLHHHCTLVTDNEIEILRETGSAVSYNPLASAWKGDRAAPALAFAARGVRFGIGTDSTRSDALRLLETAETAQRFSQGMQNADFSCGAAWTWIDAATRGSADVAGLGGVTGEIRVGRRADFLVLDRRQPEVNPSWDFEWELVRLYNRDQIEAVIIDGRTVMEHSRPVGWDAEEFLKTNRDRAHDVVSAAPIVRCHGRSGDFRNR</sequence>
<dbReference type="SUPFAM" id="SSF51556">
    <property type="entry name" value="Metallo-dependent hydrolases"/>
    <property type="match status" value="1"/>
</dbReference>
<dbReference type="Gene3D" id="2.30.40.10">
    <property type="entry name" value="Urease, subunit C, domain 1"/>
    <property type="match status" value="1"/>
</dbReference>
<gene>
    <name evidence="4" type="ORF">ON753_00500</name>
</gene>
<evidence type="ECO:0000259" key="3">
    <source>
        <dbReference type="Pfam" id="PF01979"/>
    </source>
</evidence>
<keyword evidence="2" id="KW-0378">Hydrolase</keyword>
<dbReference type="InterPro" id="IPR006680">
    <property type="entry name" value="Amidohydro-rel"/>
</dbReference>
<dbReference type="PANTHER" id="PTHR43794:SF11">
    <property type="entry name" value="AMIDOHYDROLASE-RELATED DOMAIN-CONTAINING PROTEIN"/>
    <property type="match status" value="1"/>
</dbReference>
<dbReference type="InterPro" id="IPR032466">
    <property type="entry name" value="Metal_Hydrolase"/>
</dbReference>
<organism evidence="4 5">
    <name type="scientific">Roseibium salinum</name>
    <dbReference type="NCBI Taxonomy" id="1604349"/>
    <lineage>
        <taxon>Bacteria</taxon>
        <taxon>Pseudomonadati</taxon>
        <taxon>Pseudomonadota</taxon>
        <taxon>Alphaproteobacteria</taxon>
        <taxon>Hyphomicrobiales</taxon>
        <taxon>Stappiaceae</taxon>
        <taxon>Roseibium</taxon>
    </lineage>
</organism>
<dbReference type="SUPFAM" id="SSF51338">
    <property type="entry name" value="Composite domain of metallo-dependent hydrolases"/>
    <property type="match status" value="1"/>
</dbReference>
<name>A0ABT3QVG1_9HYPH</name>
<dbReference type="InterPro" id="IPR011059">
    <property type="entry name" value="Metal-dep_hydrolase_composite"/>
</dbReference>
<dbReference type="PANTHER" id="PTHR43794">
    <property type="entry name" value="AMINOHYDROLASE SSNA-RELATED"/>
    <property type="match status" value="1"/>
</dbReference>
<dbReference type="Pfam" id="PF01979">
    <property type="entry name" value="Amidohydro_1"/>
    <property type="match status" value="1"/>
</dbReference>
<reference evidence="4 5" key="1">
    <citation type="journal article" date="2016" name="Int. J. Syst. Evol. Microbiol.">
        <title>Labrenzia salina sp. nov., isolated from the rhizosphere of the halophyte Arthrocnemum macrostachyum.</title>
        <authorList>
            <person name="Camacho M."/>
            <person name="Redondo-Gomez S."/>
            <person name="Rodriguez-Llorente I."/>
            <person name="Rohde M."/>
            <person name="Sproer C."/>
            <person name="Schumann P."/>
            <person name="Klenk H.P."/>
            <person name="Montero-Calasanz M.D.C."/>
        </authorList>
    </citation>
    <scope>NUCLEOTIDE SEQUENCE [LARGE SCALE GENOMIC DNA]</scope>
    <source>
        <strain evidence="4 5">DSM 29163</strain>
    </source>
</reference>
<feature type="domain" description="Amidohydrolase-related" evidence="3">
    <location>
        <begin position="6"/>
        <end position="325"/>
    </location>
</feature>
<evidence type="ECO:0000256" key="1">
    <source>
        <dbReference type="ARBA" id="ARBA00006745"/>
    </source>
</evidence>
<dbReference type="InterPro" id="IPR050287">
    <property type="entry name" value="MTA/SAH_deaminase"/>
</dbReference>
<keyword evidence="5" id="KW-1185">Reference proteome</keyword>
<accession>A0ABT3QVG1</accession>
<proteinExistence type="inferred from homology"/>
<dbReference type="Gene3D" id="3.20.20.140">
    <property type="entry name" value="Metal-dependent hydrolases"/>
    <property type="match status" value="1"/>
</dbReference>
<protein>
    <submittedName>
        <fullName evidence="4">Amidohydrolase family protein</fullName>
    </submittedName>
</protein>
<dbReference type="RefSeq" id="WP_265960591.1">
    <property type="nucleotide sequence ID" value="NZ_JAPEVI010000001.1"/>
</dbReference>
<dbReference type="Proteomes" id="UP001300261">
    <property type="component" value="Unassembled WGS sequence"/>
</dbReference>
<evidence type="ECO:0000313" key="5">
    <source>
        <dbReference type="Proteomes" id="UP001300261"/>
    </source>
</evidence>
<evidence type="ECO:0000256" key="2">
    <source>
        <dbReference type="ARBA" id="ARBA00022801"/>
    </source>
</evidence>